<sequence length="124" mass="14519">MSNYPDSQDRVLVKNYMELLPLLDLLQDNINAIDSNFRLPHIFKAHLLSLMDTVTKEQTDIRKSMRVRGIRIYEEGRKNGKTFCKYQVRGYHEDFGILDGVLKARVEERLATYLGIDITDIERN</sequence>
<geneLocation type="plasmid" evidence="1 2">
    <name>pY5S7-2</name>
</geneLocation>
<evidence type="ECO:0000313" key="1">
    <source>
        <dbReference type="EMBL" id="WWP24144.1"/>
    </source>
</evidence>
<dbReference type="Proteomes" id="UP001364764">
    <property type="component" value="Plasmid pY5S7-2"/>
</dbReference>
<dbReference type="GeneID" id="93480162"/>
<dbReference type="Pfam" id="PF26325">
    <property type="entry name" value="YhjD"/>
    <property type="match status" value="1"/>
</dbReference>
<gene>
    <name evidence="1" type="ORF">V6668_31815</name>
</gene>
<proteinExistence type="predicted"/>
<reference evidence="1 2" key="1">
    <citation type="submission" date="2024-02" db="EMBL/GenBank/DDBJ databases">
        <title>Complete sequences of two Paenibacillus sp. strains and one Lysinibacillus strain isolated from the environment on STAA medium highlight biotechnological potential.</title>
        <authorList>
            <person name="Attere S.A."/>
            <person name="Piche L.C."/>
            <person name="Intertaglia L."/>
            <person name="Lami R."/>
            <person name="Charette S.J."/>
            <person name="Vincent A.T."/>
        </authorList>
    </citation>
    <scope>NUCLEOTIDE SEQUENCE [LARGE SCALE GENOMIC DNA]</scope>
    <source>
        <strain evidence="1 2">Y5S-7</strain>
        <plasmid evidence="1 2">pY5S7-2</plasmid>
    </source>
</reference>
<dbReference type="InterPro" id="IPR058600">
    <property type="entry name" value="YhjD-like"/>
</dbReference>
<accession>A0ABD8B2V1</accession>
<protein>
    <submittedName>
        <fullName evidence="1">Uncharacterized protein</fullName>
    </submittedName>
</protein>
<keyword evidence="1" id="KW-0614">Plasmid</keyword>
<dbReference type="AlphaFoldDB" id="A0ABD8B2V1"/>
<dbReference type="RefSeq" id="WP_338709235.1">
    <property type="nucleotide sequence ID" value="NZ_CP145894.1"/>
</dbReference>
<name>A0ABD8B2V1_PAEAM</name>
<organism evidence="1 2">
    <name type="scientific">Paenibacillus amylolyticus</name>
    <dbReference type="NCBI Taxonomy" id="1451"/>
    <lineage>
        <taxon>Bacteria</taxon>
        <taxon>Bacillati</taxon>
        <taxon>Bacillota</taxon>
        <taxon>Bacilli</taxon>
        <taxon>Bacillales</taxon>
        <taxon>Paenibacillaceae</taxon>
        <taxon>Paenibacillus</taxon>
    </lineage>
</organism>
<dbReference type="EMBL" id="CP145894">
    <property type="protein sequence ID" value="WWP24144.1"/>
    <property type="molecule type" value="Genomic_DNA"/>
</dbReference>
<evidence type="ECO:0000313" key="2">
    <source>
        <dbReference type="Proteomes" id="UP001364764"/>
    </source>
</evidence>